<protein>
    <recommendedName>
        <fullName evidence="1">R3H domain-containing protein</fullName>
    </recommendedName>
</protein>
<comment type="caution">
    <text evidence="2">The sequence shown here is derived from an EMBL/GenBank/DDBJ whole genome shotgun (WGS) entry which is preliminary data.</text>
</comment>
<dbReference type="PROSITE" id="PS51061">
    <property type="entry name" value="R3H"/>
    <property type="match status" value="1"/>
</dbReference>
<evidence type="ECO:0000313" key="3">
    <source>
        <dbReference type="Proteomes" id="UP000182002"/>
    </source>
</evidence>
<reference evidence="2 3" key="1">
    <citation type="journal article" date="2016" name="Nat. Commun.">
        <title>Thousands of microbial genomes shed light on interconnected biogeochemical processes in an aquifer system.</title>
        <authorList>
            <person name="Anantharaman K."/>
            <person name="Brown C.T."/>
            <person name="Hug L.A."/>
            <person name="Sharon I."/>
            <person name="Castelle C.J."/>
            <person name="Probst A.J."/>
            <person name="Thomas B.C."/>
            <person name="Singh A."/>
            <person name="Wilkins M.J."/>
            <person name="Karaoz U."/>
            <person name="Brodie E.L."/>
            <person name="Williams K.H."/>
            <person name="Hubbard S.S."/>
            <person name="Banfield J.F."/>
        </authorList>
    </citation>
    <scope>NUCLEOTIDE SEQUENCE [LARGE SCALE GENOMIC DNA]</scope>
</reference>
<evidence type="ECO:0000259" key="1">
    <source>
        <dbReference type="PROSITE" id="PS51061"/>
    </source>
</evidence>
<dbReference type="PANTHER" id="PTHR35800">
    <property type="entry name" value="PROTEIN JAG"/>
    <property type="match status" value="1"/>
</dbReference>
<dbReference type="Pfam" id="PF01424">
    <property type="entry name" value="R3H"/>
    <property type="match status" value="1"/>
</dbReference>
<dbReference type="Gene3D" id="3.30.1370.50">
    <property type="entry name" value="R3H-like domain"/>
    <property type="match status" value="1"/>
</dbReference>
<dbReference type="AlphaFoldDB" id="A0A1F8DPC4"/>
<dbReference type="EMBL" id="MGIO01000004">
    <property type="protein sequence ID" value="OGM90256.1"/>
    <property type="molecule type" value="Genomic_DNA"/>
</dbReference>
<sequence>MDKEKELEILKKTIEMMGFGDFSANYDSENGRFSVFVNEGEYFKKLVPNFVSGLNCVFRLISGKDKKEDEEYSATFVDINNYRKERDNIILELARAAARKAAAINEEVSLPAMNGYERRLIHVELSSRPDVLTESVGEGKERYIIIRPAAKI</sequence>
<gene>
    <name evidence="2" type="ORF">A3J77_00155</name>
</gene>
<dbReference type="SUPFAM" id="SSF82708">
    <property type="entry name" value="R3H domain"/>
    <property type="match status" value="1"/>
</dbReference>
<dbReference type="InterPro" id="IPR001374">
    <property type="entry name" value="R3H_dom"/>
</dbReference>
<proteinExistence type="predicted"/>
<accession>A0A1F8DPC4</accession>
<dbReference type="SMART" id="SM00393">
    <property type="entry name" value="R3H"/>
    <property type="match status" value="1"/>
</dbReference>
<dbReference type="Proteomes" id="UP000182002">
    <property type="component" value="Unassembled WGS sequence"/>
</dbReference>
<dbReference type="GO" id="GO:0003723">
    <property type="term" value="F:RNA binding"/>
    <property type="evidence" value="ECO:0007669"/>
    <property type="project" value="InterPro"/>
</dbReference>
<dbReference type="PANTHER" id="PTHR35800:SF1">
    <property type="entry name" value="RNA-BINDING PROTEIN KHPB"/>
    <property type="match status" value="1"/>
</dbReference>
<feature type="domain" description="R3H" evidence="1">
    <location>
        <begin position="84"/>
        <end position="150"/>
    </location>
</feature>
<evidence type="ECO:0000313" key="2">
    <source>
        <dbReference type="EMBL" id="OGM90256.1"/>
    </source>
</evidence>
<organism evidence="2 3">
    <name type="scientific">Candidatus Wolfebacteria bacterium RBG_13_41_7</name>
    <dbReference type="NCBI Taxonomy" id="1802554"/>
    <lineage>
        <taxon>Bacteria</taxon>
        <taxon>Candidatus Wolfeibacteriota</taxon>
    </lineage>
</organism>
<name>A0A1F8DPC4_9BACT</name>
<dbReference type="InterPro" id="IPR039247">
    <property type="entry name" value="KhpB"/>
</dbReference>
<dbReference type="InterPro" id="IPR036867">
    <property type="entry name" value="R3H_dom_sf"/>
</dbReference>